<dbReference type="InterPro" id="IPR018461">
    <property type="entry name" value="Na/H_Antiport_NhaC-like_C"/>
</dbReference>
<evidence type="ECO:0000256" key="4">
    <source>
        <dbReference type="ARBA" id="ARBA00022989"/>
    </source>
</evidence>
<keyword evidence="3 6" id="KW-0812">Transmembrane</keyword>
<evidence type="ECO:0000256" key="5">
    <source>
        <dbReference type="ARBA" id="ARBA00023136"/>
    </source>
</evidence>
<comment type="caution">
    <text evidence="8">The sequence shown here is derived from an EMBL/GenBank/DDBJ whole genome shotgun (WGS) entry which is preliminary data.</text>
</comment>
<evidence type="ECO:0000256" key="2">
    <source>
        <dbReference type="ARBA" id="ARBA00022475"/>
    </source>
</evidence>
<feature type="transmembrane region" description="Helical" evidence="6">
    <location>
        <begin position="307"/>
        <end position="328"/>
    </location>
</feature>
<dbReference type="Proteomes" id="UP000473278">
    <property type="component" value="Unassembled WGS sequence"/>
</dbReference>
<feature type="transmembrane region" description="Helical" evidence="6">
    <location>
        <begin position="340"/>
        <end position="359"/>
    </location>
</feature>
<accession>A0A6M1SJM3</accession>
<organism evidence="8 9">
    <name type="scientific">Halalkalibaculum roseum</name>
    <dbReference type="NCBI Taxonomy" id="2709311"/>
    <lineage>
        <taxon>Bacteria</taxon>
        <taxon>Pseudomonadati</taxon>
        <taxon>Balneolota</taxon>
        <taxon>Balneolia</taxon>
        <taxon>Balneolales</taxon>
        <taxon>Balneolaceae</taxon>
        <taxon>Halalkalibaculum</taxon>
    </lineage>
</organism>
<evidence type="ECO:0000256" key="3">
    <source>
        <dbReference type="ARBA" id="ARBA00022692"/>
    </source>
</evidence>
<dbReference type="EMBL" id="JAALLT010000001">
    <property type="protein sequence ID" value="NGP75501.1"/>
    <property type="molecule type" value="Genomic_DNA"/>
</dbReference>
<dbReference type="Pfam" id="PF03553">
    <property type="entry name" value="Na_H_antiporter"/>
    <property type="match status" value="1"/>
</dbReference>
<feature type="transmembrane region" description="Helical" evidence="6">
    <location>
        <begin position="431"/>
        <end position="450"/>
    </location>
</feature>
<dbReference type="GO" id="GO:0005886">
    <property type="term" value="C:plasma membrane"/>
    <property type="evidence" value="ECO:0007669"/>
    <property type="project" value="UniProtKB-SubCell"/>
</dbReference>
<gene>
    <name evidence="8" type="ORF">G3570_02575</name>
</gene>
<reference evidence="8 9" key="1">
    <citation type="submission" date="2020-02" db="EMBL/GenBank/DDBJ databases">
        <title>Balneolaceae bacterium YR4-1, complete genome.</title>
        <authorList>
            <person name="Li Y."/>
            <person name="Wu S."/>
        </authorList>
    </citation>
    <scope>NUCLEOTIDE SEQUENCE [LARGE SCALE GENOMIC DNA]</scope>
    <source>
        <strain evidence="8 9">YR4-1</strain>
    </source>
</reference>
<evidence type="ECO:0000256" key="6">
    <source>
        <dbReference type="SAM" id="Phobius"/>
    </source>
</evidence>
<keyword evidence="5 6" id="KW-0472">Membrane</keyword>
<feature type="transmembrane region" description="Helical" evidence="6">
    <location>
        <begin position="181"/>
        <end position="206"/>
    </location>
</feature>
<evidence type="ECO:0000313" key="9">
    <source>
        <dbReference type="Proteomes" id="UP000473278"/>
    </source>
</evidence>
<dbReference type="RefSeq" id="WP_165138857.1">
    <property type="nucleotide sequence ID" value="NZ_JAALLT010000001.1"/>
</dbReference>
<sequence length="451" mass="48276">MDWIVILPPILAIAVAVWRKEVIIALVLALFFSEVIIAGWHPALGFTGAIDRIVAVFESPGNTRVLLFSLIVGALIEYIQVSGGVSACVKKLTGMGLTKTPRQVGLLTTFTGLIIFIETNLSILTAGILSRGLFDKFKMSRERLAYIIDSTCAPVAVLVLLNGWGAYLLGLISNYELSEPVYTLAMTIPLNFYAVATIAFVFYTVLTGKVYGPMKTAETFQTESELDDPEPPTKARYMLVPLGFMTFGIVFFLWITGDGNIMQGSGSTSVLWATVLAVAVGYLMLIGEKVFTHREMIDITFDGMSNLLPLVSIVLLSLALGASLQALGTGSFVASMIGQFLPAITIAPLIFVAAGVIAFTTGTSWGTFAIMVPIGLPLAFSMGIHPSLVLSALIGGGIFGDHCSPISDTTIISSLAAGCDHYDHVRTQLPYALVTGTFAVLLYFVAGFWLV</sequence>
<feature type="transmembrane region" description="Helical" evidence="6">
    <location>
        <begin position="107"/>
        <end position="134"/>
    </location>
</feature>
<evidence type="ECO:0000256" key="1">
    <source>
        <dbReference type="ARBA" id="ARBA00004651"/>
    </source>
</evidence>
<name>A0A6M1SJM3_9BACT</name>
<feature type="transmembrane region" description="Helical" evidence="6">
    <location>
        <begin position="269"/>
        <end position="286"/>
    </location>
</feature>
<evidence type="ECO:0000313" key="8">
    <source>
        <dbReference type="EMBL" id="NGP75501.1"/>
    </source>
</evidence>
<keyword evidence="9" id="KW-1185">Reference proteome</keyword>
<keyword evidence="2" id="KW-1003">Cell membrane</keyword>
<feature type="transmembrane region" description="Helical" evidence="6">
    <location>
        <begin position="65"/>
        <end position="87"/>
    </location>
</feature>
<dbReference type="PANTHER" id="PTHR43478">
    <property type="entry name" value="NA+/H+ ANTIPORTER-RELATED"/>
    <property type="match status" value="1"/>
</dbReference>
<keyword evidence="4 6" id="KW-1133">Transmembrane helix</keyword>
<feature type="transmembrane region" description="Helical" evidence="6">
    <location>
        <begin position="237"/>
        <end position="257"/>
    </location>
</feature>
<dbReference type="PANTHER" id="PTHR43478:SF1">
    <property type="entry name" value="NA+_H+ ANTIPORTER NHAC-LIKE C-TERMINAL DOMAIN-CONTAINING PROTEIN"/>
    <property type="match status" value="1"/>
</dbReference>
<feature type="transmembrane region" description="Helical" evidence="6">
    <location>
        <begin position="146"/>
        <end position="169"/>
    </location>
</feature>
<comment type="subcellular location">
    <subcellularLocation>
        <location evidence="1">Cell membrane</location>
        <topology evidence="1">Multi-pass membrane protein</topology>
    </subcellularLocation>
</comment>
<feature type="transmembrane region" description="Helical" evidence="6">
    <location>
        <begin position="366"/>
        <end position="384"/>
    </location>
</feature>
<feature type="domain" description="Na+/H+ antiporter NhaC-like C-terminal" evidence="7">
    <location>
        <begin position="163"/>
        <end position="448"/>
    </location>
</feature>
<protein>
    <submittedName>
        <fullName evidence="8">Sodium:proton antiporter</fullName>
    </submittedName>
</protein>
<feature type="transmembrane region" description="Helical" evidence="6">
    <location>
        <begin position="22"/>
        <end position="44"/>
    </location>
</feature>
<proteinExistence type="predicted"/>
<dbReference type="AlphaFoldDB" id="A0A6M1SJM3"/>
<evidence type="ECO:0000259" key="7">
    <source>
        <dbReference type="Pfam" id="PF03553"/>
    </source>
</evidence>